<feature type="non-terminal residue" evidence="1">
    <location>
        <position position="1"/>
    </location>
</feature>
<proteinExistence type="predicted"/>
<comment type="caution">
    <text evidence="1">The sequence shown here is derived from an EMBL/GenBank/DDBJ whole genome shotgun (WGS) entry which is preliminary data.</text>
</comment>
<gene>
    <name evidence="1" type="ORF">Tci_682223</name>
</gene>
<dbReference type="AlphaFoldDB" id="A0A699KXX7"/>
<dbReference type="EMBL" id="BKCJ010552524">
    <property type="protein sequence ID" value="GFB10252.1"/>
    <property type="molecule type" value="Genomic_DNA"/>
</dbReference>
<protein>
    <submittedName>
        <fullName evidence="1">Zinc finger, CCHC-type</fullName>
    </submittedName>
</protein>
<organism evidence="1">
    <name type="scientific">Tanacetum cinerariifolium</name>
    <name type="common">Dalmatian daisy</name>
    <name type="synonym">Chrysanthemum cinerariifolium</name>
    <dbReference type="NCBI Taxonomy" id="118510"/>
    <lineage>
        <taxon>Eukaryota</taxon>
        <taxon>Viridiplantae</taxon>
        <taxon>Streptophyta</taxon>
        <taxon>Embryophyta</taxon>
        <taxon>Tracheophyta</taxon>
        <taxon>Spermatophyta</taxon>
        <taxon>Magnoliopsida</taxon>
        <taxon>eudicotyledons</taxon>
        <taxon>Gunneridae</taxon>
        <taxon>Pentapetalae</taxon>
        <taxon>asterids</taxon>
        <taxon>campanulids</taxon>
        <taxon>Asterales</taxon>
        <taxon>Asteraceae</taxon>
        <taxon>Asteroideae</taxon>
        <taxon>Anthemideae</taxon>
        <taxon>Anthemidinae</taxon>
        <taxon>Tanacetum</taxon>
    </lineage>
</organism>
<accession>A0A699KXX7</accession>
<name>A0A699KXX7_TANCI</name>
<dbReference type="PANTHER" id="PTHR47592:SF29">
    <property type="entry name" value="ZINC FINGER, CCHC-TYPE"/>
    <property type="match status" value="1"/>
</dbReference>
<dbReference type="PANTHER" id="PTHR47592">
    <property type="entry name" value="PBF68 PROTEIN"/>
    <property type="match status" value="1"/>
</dbReference>
<sequence length="219" mass="24985">KVEPRASLTLSYEFKKKFLHISKLEKSSSRSGTGFLIGVLVVDVVARGGAVVLLEDVLLAVVVDEGWRYGEYTHRSMNTRALFVVKGIHVSDEGQRSLSKLKDTIRVIHQRKYPQQVNSSEDCFSIELSTNSSFAKLEKFEGVDFRRWEKKTHFMLSSMSVVCVLTTPMPEDGENLTVEQIRKRAKWDKDDYVCKGLIFNCMSDSLFDIYQNVDTSKEL</sequence>
<reference evidence="1" key="1">
    <citation type="journal article" date="2019" name="Sci. Rep.">
        <title>Draft genome of Tanacetum cinerariifolium, the natural source of mosquito coil.</title>
        <authorList>
            <person name="Yamashiro T."/>
            <person name="Shiraishi A."/>
            <person name="Satake H."/>
            <person name="Nakayama K."/>
        </authorList>
    </citation>
    <scope>NUCLEOTIDE SEQUENCE</scope>
</reference>
<evidence type="ECO:0000313" key="1">
    <source>
        <dbReference type="EMBL" id="GFB10252.1"/>
    </source>
</evidence>